<keyword evidence="17" id="KW-1208">Phospholipid metabolism</keyword>
<comment type="subcellular location">
    <subcellularLocation>
        <location evidence="2">Cell membrane</location>
        <topology evidence="2">Multi-pass membrane protein</topology>
    </subcellularLocation>
</comment>
<dbReference type="PANTHER" id="PTHR46382:SF1">
    <property type="entry name" value="PHOSPHATIDATE CYTIDYLYLTRANSFERASE"/>
    <property type="match status" value="1"/>
</dbReference>
<keyword evidence="10 18" id="KW-0808">Transferase</keyword>
<comment type="pathway">
    <text evidence="3 18">Phospholipid metabolism; CDP-diacylglycerol biosynthesis; CDP-diacylglycerol from sn-glycerol 3-phosphate: step 3/3.</text>
</comment>
<reference evidence="20 21" key="1">
    <citation type="submission" date="2022-12" db="EMBL/GenBank/DDBJ databases">
        <title>Dasania phycosphaerae sp. nov., isolated from particulate material of the south coast of Korea.</title>
        <authorList>
            <person name="Jiang Y."/>
        </authorList>
    </citation>
    <scope>NUCLEOTIDE SEQUENCE [LARGE SCALE GENOMIC DNA]</scope>
    <source>
        <strain evidence="20 21">GY-19</strain>
    </source>
</reference>
<dbReference type="PROSITE" id="PS01315">
    <property type="entry name" value="CDS"/>
    <property type="match status" value="1"/>
</dbReference>
<protein>
    <recommendedName>
        <fullName evidence="7 18">Phosphatidate cytidylyltransferase</fullName>
        <ecNumber evidence="6 18">2.7.7.41</ecNumber>
    </recommendedName>
</protein>
<evidence type="ECO:0000256" key="1">
    <source>
        <dbReference type="ARBA" id="ARBA00001698"/>
    </source>
</evidence>
<dbReference type="GO" id="GO:0016024">
    <property type="term" value="P:CDP-diacylglycerol biosynthetic process"/>
    <property type="evidence" value="ECO:0007669"/>
    <property type="project" value="TreeGrafter"/>
</dbReference>
<evidence type="ECO:0000256" key="11">
    <source>
        <dbReference type="ARBA" id="ARBA00022692"/>
    </source>
</evidence>
<dbReference type="Pfam" id="PF01148">
    <property type="entry name" value="CTP_transf_1"/>
    <property type="match status" value="1"/>
</dbReference>
<keyword evidence="11 18" id="KW-0812">Transmembrane</keyword>
<organism evidence="20 21">
    <name type="scientific">Dasania phycosphaerae</name>
    <dbReference type="NCBI Taxonomy" id="2950436"/>
    <lineage>
        <taxon>Bacteria</taxon>
        <taxon>Pseudomonadati</taxon>
        <taxon>Pseudomonadota</taxon>
        <taxon>Gammaproteobacteria</taxon>
        <taxon>Cellvibrionales</taxon>
        <taxon>Spongiibacteraceae</taxon>
        <taxon>Dasania</taxon>
    </lineage>
</organism>
<evidence type="ECO:0000256" key="4">
    <source>
        <dbReference type="ARBA" id="ARBA00005189"/>
    </source>
</evidence>
<keyword evidence="15 19" id="KW-0472">Membrane</keyword>
<evidence type="ECO:0000256" key="9">
    <source>
        <dbReference type="ARBA" id="ARBA00022516"/>
    </source>
</evidence>
<keyword evidence="12 18" id="KW-0548">Nucleotidyltransferase</keyword>
<dbReference type="GO" id="GO:0004605">
    <property type="term" value="F:phosphatidate cytidylyltransferase activity"/>
    <property type="evidence" value="ECO:0007669"/>
    <property type="project" value="UniProtKB-EC"/>
</dbReference>
<evidence type="ECO:0000256" key="16">
    <source>
        <dbReference type="ARBA" id="ARBA00023209"/>
    </source>
</evidence>
<feature type="transmembrane region" description="Helical" evidence="19">
    <location>
        <begin position="88"/>
        <end position="106"/>
    </location>
</feature>
<evidence type="ECO:0000313" key="21">
    <source>
        <dbReference type="Proteomes" id="UP001069090"/>
    </source>
</evidence>
<evidence type="ECO:0000256" key="13">
    <source>
        <dbReference type="ARBA" id="ARBA00022989"/>
    </source>
</evidence>
<dbReference type="EC" id="2.7.7.41" evidence="6 18"/>
<dbReference type="Proteomes" id="UP001069090">
    <property type="component" value="Unassembled WGS sequence"/>
</dbReference>
<evidence type="ECO:0000256" key="7">
    <source>
        <dbReference type="ARBA" id="ARBA00019373"/>
    </source>
</evidence>
<evidence type="ECO:0000256" key="2">
    <source>
        <dbReference type="ARBA" id="ARBA00004651"/>
    </source>
</evidence>
<evidence type="ECO:0000256" key="5">
    <source>
        <dbReference type="ARBA" id="ARBA00010185"/>
    </source>
</evidence>
<evidence type="ECO:0000256" key="3">
    <source>
        <dbReference type="ARBA" id="ARBA00005119"/>
    </source>
</evidence>
<comment type="catalytic activity">
    <reaction evidence="1 18">
        <text>a 1,2-diacyl-sn-glycero-3-phosphate + CTP + H(+) = a CDP-1,2-diacyl-sn-glycerol + diphosphate</text>
        <dbReference type="Rhea" id="RHEA:16229"/>
        <dbReference type="ChEBI" id="CHEBI:15378"/>
        <dbReference type="ChEBI" id="CHEBI:33019"/>
        <dbReference type="ChEBI" id="CHEBI:37563"/>
        <dbReference type="ChEBI" id="CHEBI:58332"/>
        <dbReference type="ChEBI" id="CHEBI:58608"/>
        <dbReference type="EC" id="2.7.7.41"/>
    </reaction>
</comment>
<dbReference type="InterPro" id="IPR000374">
    <property type="entry name" value="PC_trans"/>
</dbReference>
<keyword evidence="14" id="KW-0443">Lipid metabolism</keyword>
<evidence type="ECO:0000256" key="17">
    <source>
        <dbReference type="ARBA" id="ARBA00023264"/>
    </source>
</evidence>
<dbReference type="EMBL" id="JAPTGG010000012">
    <property type="protein sequence ID" value="MCZ0866407.1"/>
    <property type="molecule type" value="Genomic_DNA"/>
</dbReference>
<evidence type="ECO:0000256" key="18">
    <source>
        <dbReference type="RuleBase" id="RU003938"/>
    </source>
</evidence>
<evidence type="ECO:0000313" key="20">
    <source>
        <dbReference type="EMBL" id="MCZ0866407.1"/>
    </source>
</evidence>
<feature type="transmembrane region" description="Helical" evidence="19">
    <location>
        <begin position="56"/>
        <end position="76"/>
    </location>
</feature>
<evidence type="ECO:0000256" key="19">
    <source>
        <dbReference type="SAM" id="Phobius"/>
    </source>
</evidence>
<proteinExistence type="inferred from homology"/>
<keyword evidence="9" id="KW-0444">Lipid biosynthesis</keyword>
<keyword evidence="16" id="KW-0594">Phospholipid biosynthesis</keyword>
<dbReference type="RefSeq" id="WP_258332571.1">
    <property type="nucleotide sequence ID" value="NZ_JAPTGG010000012.1"/>
</dbReference>
<evidence type="ECO:0000256" key="14">
    <source>
        <dbReference type="ARBA" id="ARBA00023098"/>
    </source>
</evidence>
<dbReference type="PANTHER" id="PTHR46382">
    <property type="entry name" value="PHOSPHATIDATE CYTIDYLYLTRANSFERASE"/>
    <property type="match status" value="1"/>
</dbReference>
<keyword evidence="8" id="KW-1003">Cell membrane</keyword>
<name>A0A9J6RQJ7_9GAMM</name>
<feature type="transmembrane region" description="Helical" evidence="19">
    <location>
        <begin position="118"/>
        <end position="137"/>
    </location>
</feature>
<accession>A0A9J6RQJ7</accession>
<evidence type="ECO:0000256" key="12">
    <source>
        <dbReference type="ARBA" id="ARBA00022695"/>
    </source>
</evidence>
<feature type="transmembrane region" description="Helical" evidence="19">
    <location>
        <begin position="183"/>
        <end position="202"/>
    </location>
</feature>
<evidence type="ECO:0000256" key="6">
    <source>
        <dbReference type="ARBA" id="ARBA00012487"/>
    </source>
</evidence>
<gene>
    <name evidence="20" type="ORF">O0V09_14435</name>
</gene>
<evidence type="ECO:0000256" key="8">
    <source>
        <dbReference type="ARBA" id="ARBA00022475"/>
    </source>
</evidence>
<feature type="transmembrane region" description="Helical" evidence="19">
    <location>
        <begin position="144"/>
        <end position="163"/>
    </location>
</feature>
<sequence>MLKQRIITALVLVCVMGSAIVFLSPLYFAALMTAVILAASWEWSALAGLAGSLNRAIYSACSLLLMALVAWYCQLLSEQLAWPRVRDVLGLGCLWWAVALLWVKSYPYSGKLWGAVPARLLMGFLVLIPAWLAFISLRFNAHGTAYIFVLLALVASADTGAYFSGKAWGKSKLAVAVSPGKSWAGFWGGLVATSSLALLLWLYYGSAAMRLEQVLVVAVLTGLASVLGDLLESMVKRHQGVKDSGTLLPGHGGIMDRLDSLTAAAPVFALCIILVGW</sequence>
<comment type="similarity">
    <text evidence="5 18">Belongs to the CDS family.</text>
</comment>
<dbReference type="AlphaFoldDB" id="A0A9J6RQJ7"/>
<keyword evidence="13 19" id="KW-1133">Transmembrane helix</keyword>
<keyword evidence="21" id="KW-1185">Reference proteome</keyword>
<comment type="pathway">
    <text evidence="4">Lipid metabolism.</text>
</comment>
<evidence type="ECO:0000256" key="15">
    <source>
        <dbReference type="ARBA" id="ARBA00023136"/>
    </source>
</evidence>
<dbReference type="GO" id="GO:0005886">
    <property type="term" value="C:plasma membrane"/>
    <property type="evidence" value="ECO:0007669"/>
    <property type="project" value="UniProtKB-SubCell"/>
</dbReference>
<comment type="caution">
    <text evidence="20">The sequence shown here is derived from an EMBL/GenBank/DDBJ whole genome shotgun (WGS) entry which is preliminary data.</text>
</comment>
<evidence type="ECO:0000256" key="10">
    <source>
        <dbReference type="ARBA" id="ARBA00022679"/>
    </source>
</evidence>
<feature type="transmembrane region" description="Helical" evidence="19">
    <location>
        <begin position="7"/>
        <end position="36"/>
    </location>
</feature>